<keyword evidence="1" id="KW-1133">Transmembrane helix</keyword>
<dbReference type="Proteomes" id="UP000284006">
    <property type="component" value="Unassembled WGS sequence"/>
</dbReference>
<keyword evidence="1" id="KW-0812">Transmembrane</keyword>
<comment type="caution">
    <text evidence="2">The sequence shown here is derived from an EMBL/GenBank/DDBJ whole genome shotgun (WGS) entry which is preliminary data.</text>
</comment>
<dbReference type="AlphaFoldDB" id="A0A418XS60"/>
<evidence type="ECO:0000313" key="3">
    <source>
        <dbReference type="Proteomes" id="UP000284006"/>
    </source>
</evidence>
<evidence type="ECO:0000256" key="1">
    <source>
        <dbReference type="SAM" id="Phobius"/>
    </source>
</evidence>
<gene>
    <name evidence="2" type="ORF">D3872_13440</name>
</gene>
<name>A0A418XS60_9BURK</name>
<keyword evidence="3" id="KW-1185">Reference proteome</keyword>
<feature type="transmembrane region" description="Helical" evidence="1">
    <location>
        <begin position="92"/>
        <end position="114"/>
    </location>
</feature>
<protein>
    <submittedName>
        <fullName evidence="2">Uncharacterized protein</fullName>
    </submittedName>
</protein>
<sequence length="260" mass="28279">MDKLVAREGWEWVKRGFGLFRKQPLGLASLFFGYLLLTFWLGLVPLVGKLLSYMLVPFFTVAFMQGCANAEQGKPVRPALLLTGFRSPALPSLLKLGVVYLAMAVVAISASTLIDGGMLVQVLLRQVEPDSPEAKASSLGPAILFTGFTQLIGFVMLAFSGPLIHWKRMPAGKAVFYSVFGIINATKPFMVFALAWFGISALISQLLFFIFGGSTAWQAVLVPMSLLYTITAFCSFFAIYCRLFGAPVVEAVKQAPANEA</sequence>
<dbReference type="OrthoDB" id="5298483at2"/>
<evidence type="ECO:0000313" key="2">
    <source>
        <dbReference type="EMBL" id="RJG15373.1"/>
    </source>
</evidence>
<keyword evidence="1" id="KW-0472">Membrane</keyword>
<proteinExistence type="predicted"/>
<dbReference type="NCBIfam" id="NF041043">
    <property type="entry name" value="BPSS1780_fam"/>
    <property type="match status" value="1"/>
</dbReference>
<reference evidence="2 3" key="1">
    <citation type="submission" date="2018-09" db="EMBL/GenBank/DDBJ databases">
        <authorList>
            <person name="Zhu H."/>
        </authorList>
    </citation>
    <scope>NUCLEOTIDE SEQUENCE [LARGE SCALE GENOMIC DNA]</scope>
    <source>
        <strain evidence="2 3">K1S02-61</strain>
    </source>
</reference>
<dbReference type="InterPro" id="IPR047798">
    <property type="entry name" value="BPSS1780-like"/>
</dbReference>
<accession>A0A418XS60</accession>
<dbReference type="EMBL" id="QYUP01000118">
    <property type="protein sequence ID" value="RJG15373.1"/>
    <property type="molecule type" value="Genomic_DNA"/>
</dbReference>
<organism evidence="2 3">
    <name type="scientific">Massilia cavernae</name>
    <dbReference type="NCBI Taxonomy" id="2320864"/>
    <lineage>
        <taxon>Bacteria</taxon>
        <taxon>Pseudomonadati</taxon>
        <taxon>Pseudomonadota</taxon>
        <taxon>Betaproteobacteria</taxon>
        <taxon>Burkholderiales</taxon>
        <taxon>Oxalobacteraceae</taxon>
        <taxon>Telluria group</taxon>
        <taxon>Massilia</taxon>
    </lineage>
</organism>
<feature type="transmembrane region" description="Helical" evidence="1">
    <location>
        <begin position="139"/>
        <end position="159"/>
    </location>
</feature>
<dbReference type="RefSeq" id="WP_119811245.1">
    <property type="nucleotide sequence ID" value="NZ_QYUP01000118.1"/>
</dbReference>
<feature type="transmembrane region" description="Helical" evidence="1">
    <location>
        <begin position="24"/>
        <end position="44"/>
    </location>
</feature>
<feature type="transmembrane region" description="Helical" evidence="1">
    <location>
        <begin position="217"/>
        <end position="240"/>
    </location>
</feature>